<gene>
    <name evidence="1" type="ORF">CEXT_194751</name>
</gene>
<organism evidence="1 2">
    <name type="scientific">Caerostris extrusa</name>
    <name type="common">Bark spider</name>
    <name type="synonym">Caerostris bankana</name>
    <dbReference type="NCBI Taxonomy" id="172846"/>
    <lineage>
        <taxon>Eukaryota</taxon>
        <taxon>Metazoa</taxon>
        <taxon>Ecdysozoa</taxon>
        <taxon>Arthropoda</taxon>
        <taxon>Chelicerata</taxon>
        <taxon>Arachnida</taxon>
        <taxon>Araneae</taxon>
        <taxon>Araneomorphae</taxon>
        <taxon>Entelegynae</taxon>
        <taxon>Araneoidea</taxon>
        <taxon>Araneidae</taxon>
        <taxon>Caerostris</taxon>
    </lineage>
</organism>
<sequence>MGTLPCYTTPTFFHSHSGNILLIPTLSNPEKEVTFLFLCDYAMVITDMNDEMFLQRKALFVSALELSFFTQKAEFRTVCKTDKIF</sequence>
<reference evidence="1 2" key="1">
    <citation type="submission" date="2021-06" db="EMBL/GenBank/DDBJ databases">
        <title>Caerostris extrusa draft genome.</title>
        <authorList>
            <person name="Kono N."/>
            <person name="Arakawa K."/>
        </authorList>
    </citation>
    <scope>NUCLEOTIDE SEQUENCE [LARGE SCALE GENOMIC DNA]</scope>
</reference>
<comment type="caution">
    <text evidence="1">The sequence shown here is derived from an EMBL/GenBank/DDBJ whole genome shotgun (WGS) entry which is preliminary data.</text>
</comment>
<evidence type="ECO:0000313" key="1">
    <source>
        <dbReference type="EMBL" id="GIX69686.1"/>
    </source>
</evidence>
<accession>A0AAV4ME28</accession>
<protein>
    <submittedName>
        <fullName evidence="1">Uncharacterized protein</fullName>
    </submittedName>
</protein>
<dbReference type="EMBL" id="BPLR01002073">
    <property type="protein sequence ID" value="GIX69686.1"/>
    <property type="molecule type" value="Genomic_DNA"/>
</dbReference>
<dbReference type="AlphaFoldDB" id="A0AAV4ME28"/>
<proteinExistence type="predicted"/>
<name>A0AAV4ME28_CAEEX</name>
<evidence type="ECO:0000313" key="2">
    <source>
        <dbReference type="Proteomes" id="UP001054945"/>
    </source>
</evidence>
<keyword evidence="2" id="KW-1185">Reference proteome</keyword>
<dbReference type="Proteomes" id="UP001054945">
    <property type="component" value="Unassembled WGS sequence"/>
</dbReference>